<evidence type="ECO:0000313" key="3">
    <source>
        <dbReference type="EMBL" id="QJB36679.1"/>
    </source>
</evidence>
<dbReference type="AlphaFoldDB" id="A0AAE6ZDS3"/>
<keyword evidence="1" id="KW-0732">Signal</keyword>
<reference evidence="4" key="1">
    <citation type="submission" date="2020-04" db="EMBL/GenBank/DDBJ databases">
        <authorList>
            <person name="Kittiwongwattana C."/>
        </authorList>
    </citation>
    <scope>NUCLEOTIDE SEQUENCE [LARGE SCALE GENOMIC DNA]</scope>
    <source>
        <strain evidence="4">1310</strain>
    </source>
</reference>
<dbReference type="InterPro" id="IPR052036">
    <property type="entry name" value="Hydrolase/PRTase-associated"/>
</dbReference>
<dbReference type="RefSeq" id="WP_168802461.1">
    <property type="nucleotide sequence ID" value="NZ_CP051204.2"/>
</dbReference>
<dbReference type="KEGG" id="coy:HF329_02150"/>
<evidence type="ECO:0000313" key="4">
    <source>
        <dbReference type="Proteomes" id="UP000502421"/>
    </source>
</evidence>
<gene>
    <name evidence="3" type="ORF">HF324_01895</name>
    <name evidence="2" type="ORF">HF329_02150</name>
</gene>
<feature type="signal peptide" evidence="1">
    <location>
        <begin position="1"/>
        <end position="19"/>
    </location>
</feature>
<dbReference type="Gene3D" id="3.30.1870.10">
    <property type="entry name" value="EreA-like, domain 2"/>
    <property type="match status" value="1"/>
</dbReference>
<dbReference type="SUPFAM" id="SSF159501">
    <property type="entry name" value="EreA/ChaN-like"/>
    <property type="match status" value="1"/>
</dbReference>
<dbReference type="Proteomes" id="UP000502421">
    <property type="component" value="Chromosome"/>
</dbReference>
<name>A0AAE6ZDS3_9BACT</name>
<dbReference type="PANTHER" id="PTHR31299:SF0">
    <property type="entry name" value="ESTERASE, PUTATIVE (AFU_ORTHOLOGUE AFUA_1G05850)-RELATED"/>
    <property type="match status" value="1"/>
</dbReference>
<dbReference type="GO" id="GO:0046677">
    <property type="term" value="P:response to antibiotic"/>
    <property type="evidence" value="ECO:0007669"/>
    <property type="project" value="InterPro"/>
</dbReference>
<dbReference type="Proteomes" id="UP000503144">
    <property type="component" value="Chromosome"/>
</dbReference>
<proteinExistence type="predicted"/>
<accession>A0AAE6ZDS3</accession>
<reference evidence="2" key="2">
    <citation type="submission" date="2020-09" db="EMBL/GenBank/DDBJ databases">
        <authorList>
            <person name="Kittiwongwattana C."/>
        </authorList>
    </citation>
    <scope>NUCLEOTIDE SEQUENCE</scope>
    <source>
        <strain evidence="3">1303</strain>
        <strain evidence="2">1310</strain>
    </source>
</reference>
<evidence type="ECO:0000313" key="2">
    <source>
        <dbReference type="EMBL" id="QJB30175.1"/>
    </source>
</evidence>
<dbReference type="CDD" id="cd14728">
    <property type="entry name" value="Ere-like"/>
    <property type="match status" value="1"/>
</dbReference>
<sequence length="402" mass="44968">MNRFISLFILLLSSASLWAQPGIRPLKIKDGQLPVEQLQPLVSEMAKHSIVGLGEGTHGTKEWNDTRIAIIKELVAKNGFRVLCFENAFGDTYYFNQWLNSNKPVREGMKQYLIALWQTRELEGLFEWVRRFNRQHADKITIAGMDFNYLGNTAALLREQAKPLQHPLLEQWTQELQLTAQTFDSIWNCQMKGVGRKDFISVITHGTSKLHQVDSLVKTDTLPVSETFQRALLNGLCWTSGEDNRDSGMANMAVSIAGNSKMIVWAHAVHLALRSPFNDHAVGGCGGYIKKKVPAYYALGTGMSAGTYGGTADRFDTKQNVMQAYALPAVTAPSWDSLFHQQALPAFYIDLHKASADTTLRPLRLVGYGPPASISYSDPVRLKDLFDGYLFLEYTSAPDYLP</sequence>
<dbReference type="Pfam" id="PF05139">
    <property type="entry name" value="Erythro_esteras"/>
    <property type="match status" value="1"/>
</dbReference>
<feature type="chain" id="PRO_5042265960" evidence="1">
    <location>
        <begin position="20"/>
        <end position="402"/>
    </location>
</feature>
<dbReference type="Gene3D" id="1.20.1440.30">
    <property type="entry name" value="Biosynthetic Protein domain"/>
    <property type="match status" value="1"/>
</dbReference>
<keyword evidence="5" id="KW-1185">Reference proteome</keyword>
<dbReference type="PANTHER" id="PTHR31299">
    <property type="entry name" value="ESTERASE, PUTATIVE (AFU_ORTHOLOGUE AFUA_1G05850)-RELATED"/>
    <property type="match status" value="1"/>
</dbReference>
<evidence type="ECO:0000313" key="5">
    <source>
        <dbReference type="Proteomes" id="UP000503144"/>
    </source>
</evidence>
<dbReference type="EMBL" id="CP051205">
    <property type="protein sequence ID" value="QJB30175.1"/>
    <property type="molecule type" value="Genomic_DNA"/>
</dbReference>
<dbReference type="InterPro" id="IPR007815">
    <property type="entry name" value="Emycin_Estase"/>
</dbReference>
<evidence type="ECO:0000256" key="1">
    <source>
        <dbReference type="SAM" id="SignalP"/>
    </source>
</evidence>
<protein>
    <submittedName>
        <fullName evidence="2">Erythromycin esterase family protein</fullName>
    </submittedName>
</protein>
<dbReference type="EMBL" id="CP051204">
    <property type="protein sequence ID" value="QJB36679.1"/>
    <property type="molecule type" value="Genomic_DNA"/>
</dbReference>
<dbReference type="Gene3D" id="3.40.1660.10">
    <property type="entry name" value="EreA-like (biosynthetic domain)"/>
    <property type="match status" value="1"/>
</dbReference>
<organism evidence="2 4">
    <name type="scientific">Chitinophaga oryzae</name>
    <dbReference type="NCBI Taxonomy" id="2725414"/>
    <lineage>
        <taxon>Bacteria</taxon>
        <taxon>Pseudomonadati</taxon>
        <taxon>Bacteroidota</taxon>
        <taxon>Chitinophagia</taxon>
        <taxon>Chitinophagales</taxon>
        <taxon>Chitinophagaceae</taxon>
        <taxon>Chitinophaga</taxon>
    </lineage>
</organism>